<protein>
    <recommendedName>
        <fullName evidence="4">Ribosome biogenesis protein BRX1 homolog</fullName>
    </recommendedName>
    <alternativeName>
        <fullName evidence="7">Brix domain-containing protein 2 homolog</fullName>
    </alternativeName>
</protein>
<keyword evidence="11" id="KW-1185">Reference proteome</keyword>
<dbReference type="GO" id="GO:0019843">
    <property type="term" value="F:rRNA binding"/>
    <property type="evidence" value="ECO:0007669"/>
    <property type="project" value="InterPro"/>
</dbReference>
<evidence type="ECO:0000259" key="9">
    <source>
        <dbReference type="PROSITE" id="PS50833"/>
    </source>
</evidence>
<comment type="similarity">
    <text evidence="3">Belongs to the BRX1 family.</text>
</comment>
<gene>
    <name evidence="10" type="ORF">PMAYCL1PPCAC_12187</name>
</gene>
<dbReference type="Pfam" id="PF04427">
    <property type="entry name" value="Brix"/>
    <property type="match status" value="1"/>
</dbReference>
<dbReference type="SMART" id="SM00879">
    <property type="entry name" value="Brix"/>
    <property type="match status" value="1"/>
</dbReference>
<keyword evidence="5" id="KW-0690">Ribosome biogenesis</keyword>
<dbReference type="GO" id="GO:0006364">
    <property type="term" value="P:rRNA processing"/>
    <property type="evidence" value="ECO:0007669"/>
    <property type="project" value="InterPro"/>
</dbReference>
<sequence length="351" mass="40814">MGKYQKLKRAQILAQKEEEQMSDVEALSEESSSDSEDETDKKEERKESKWTNRERVLVFCSRGADFRARHLMNDMKAMMPHAKGESKMDKSAPMNQIAEIALMKNCTKTIYFETRKHKDLYMWLGNISDGPTVKFLVNDVHTMKELKMTGNVLKGSRPVLSFDSTFDKEPHYALIKQVLTQTFSTPNHHPRSQPFIDHVFTFSITPNHRIYFRNFQICDETLQLQEVGPRFVLHVDKIFSGAFEGEVLYENPLYVSPTASRRIMKQQKADAFAQRKQQQDEYKEKKIKIEEAKEECIEDPVGEMYDTNLEIEDKEARQIMKVLDGRVMKRNSKKNTKLAKKNKKAKAAKAN</sequence>
<evidence type="ECO:0000256" key="4">
    <source>
        <dbReference type="ARBA" id="ARBA00020522"/>
    </source>
</evidence>
<evidence type="ECO:0000313" key="10">
    <source>
        <dbReference type="EMBL" id="GMR41992.1"/>
    </source>
</evidence>
<feature type="domain" description="Brix" evidence="9">
    <location>
        <begin position="54"/>
        <end position="244"/>
    </location>
</feature>
<comment type="subcellular location">
    <subcellularLocation>
        <location evidence="2">Nucleus</location>
        <location evidence="2">Nucleolus</location>
    </subcellularLocation>
</comment>
<keyword evidence="6" id="KW-0539">Nucleus</keyword>
<accession>A0AAN4ZIJ9</accession>
<organism evidence="10 11">
    <name type="scientific">Pristionchus mayeri</name>
    <dbReference type="NCBI Taxonomy" id="1317129"/>
    <lineage>
        <taxon>Eukaryota</taxon>
        <taxon>Metazoa</taxon>
        <taxon>Ecdysozoa</taxon>
        <taxon>Nematoda</taxon>
        <taxon>Chromadorea</taxon>
        <taxon>Rhabditida</taxon>
        <taxon>Rhabditina</taxon>
        <taxon>Diplogasteromorpha</taxon>
        <taxon>Diplogasteroidea</taxon>
        <taxon>Neodiplogasteridae</taxon>
        <taxon>Pristionchus</taxon>
    </lineage>
</organism>
<evidence type="ECO:0000256" key="8">
    <source>
        <dbReference type="SAM" id="MobiDB-lite"/>
    </source>
</evidence>
<evidence type="ECO:0000256" key="2">
    <source>
        <dbReference type="ARBA" id="ARBA00004604"/>
    </source>
</evidence>
<evidence type="ECO:0000256" key="7">
    <source>
        <dbReference type="ARBA" id="ARBA00080845"/>
    </source>
</evidence>
<feature type="region of interest" description="Disordered" evidence="8">
    <location>
        <begin position="330"/>
        <end position="351"/>
    </location>
</feature>
<dbReference type="InterPro" id="IPR026532">
    <property type="entry name" value="BRX1"/>
</dbReference>
<feature type="compositionally biased region" description="Acidic residues" evidence="8">
    <location>
        <begin position="20"/>
        <end position="38"/>
    </location>
</feature>
<evidence type="ECO:0000256" key="5">
    <source>
        <dbReference type="ARBA" id="ARBA00022517"/>
    </source>
</evidence>
<dbReference type="FunFam" id="3.40.50.10480:FF:000003">
    <property type="entry name" value="Ribosome biogenesis protein BRX1"/>
    <property type="match status" value="1"/>
</dbReference>
<dbReference type="Gene3D" id="3.40.50.10480">
    <property type="entry name" value="Probable brix-domain ribosomal biogenesis protein"/>
    <property type="match status" value="1"/>
</dbReference>
<feature type="region of interest" description="Disordered" evidence="8">
    <location>
        <begin position="1"/>
        <end position="48"/>
    </location>
</feature>
<proteinExistence type="inferred from homology"/>
<feature type="compositionally biased region" description="Basic and acidic residues" evidence="8">
    <location>
        <begin position="39"/>
        <end position="48"/>
    </location>
</feature>
<feature type="non-terminal residue" evidence="10">
    <location>
        <position position="351"/>
    </location>
</feature>
<evidence type="ECO:0000256" key="3">
    <source>
        <dbReference type="ARBA" id="ARBA00006369"/>
    </source>
</evidence>
<evidence type="ECO:0000313" key="11">
    <source>
        <dbReference type="Proteomes" id="UP001328107"/>
    </source>
</evidence>
<dbReference type="EMBL" id="BTRK01000003">
    <property type="protein sequence ID" value="GMR41992.1"/>
    <property type="molecule type" value="Genomic_DNA"/>
</dbReference>
<dbReference type="InterPro" id="IPR007109">
    <property type="entry name" value="Brix"/>
</dbReference>
<dbReference type="PROSITE" id="PS50833">
    <property type="entry name" value="BRIX"/>
    <property type="match status" value="1"/>
</dbReference>
<dbReference type="GO" id="GO:0000027">
    <property type="term" value="P:ribosomal large subunit assembly"/>
    <property type="evidence" value="ECO:0007669"/>
    <property type="project" value="TreeGrafter"/>
</dbReference>
<name>A0AAN4ZIJ9_9BILA</name>
<comment type="function">
    <text evidence="1">Required for biogenesis of the 60S ribosomal subunit.</text>
</comment>
<reference evidence="11" key="1">
    <citation type="submission" date="2022-10" db="EMBL/GenBank/DDBJ databases">
        <title>Genome assembly of Pristionchus species.</title>
        <authorList>
            <person name="Yoshida K."/>
            <person name="Sommer R.J."/>
        </authorList>
    </citation>
    <scope>NUCLEOTIDE SEQUENCE [LARGE SCALE GENOMIC DNA]</scope>
    <source>
        <strain evidence="11">RS5460</strain>
    </source>
</reference>
<evidence type="ECO:0000256" key="6">
    <source>
        <dbReference type="ARBA" id="ARBA00023242"/>
    </source>
</evidence>
<dbReference type="PANTHER" id="PTHR13634">
    <property type="entry name" value="RIBOSOME BIOGENESIS PROTEIN BRIX"/>
    <property type="match status" value="1"/>
</dbReference>
<dbReference type="GO" id="GO:0005730">
    <property type="term" value="C:nucleolus"/>
    <property type="evidence" value="ECO:0007669"/>
    <property type="project" value="UniProtKB-SubCell"/>
</dbReference>
<evidence type="ECO:0000256" key="1">
    <source>
        <dbReference type="ARBA" id="ARBA00003439"/>
    </source>
</evidence>
<dbReference type="AlphaFoldDB" id="A0AAN4ZIJ9"/>
<dbReference type="SUPFAM" id="SSF52954">
    <property type="entry name" value="Class II aaRS ABD-related"/>
    <property type="match status" value="1"/>
</dbReference>
<comment type="caution">
    <text evidence="10">The sequence shown here is derived from an EMBL/GenBank/DDBJ whole genome shotgun (WGS) entry which is preliminary data.</text>
</comment>
<dbReference type="Proteomes" id="UP001328107">
    <property type="component" value="Unassembled WGS sequence"/>
</dbReference>
<dbReference type="PANTHER" id="PTHR13634:SF0">
    <property type="entry name" value="RIBOSOME BIOGENESIS PROTEIN BRX1 HOMOLOG"/>
    <property type="match status" value="1"/>
</dbReference>